<organism evidence="2 3">
    <name type="scientific">Marseilla massiliensis</name>
    <dbReference type="NCBI Taxonomy" id="1841864"/>
    <lineage>
        <taxon>Bacteria</taxon>
        <taxon>Pseudomonadati</taxon>
        <taxon>Bacteroidota</taxon>
        <taxon>Bacteroidia</taxon>
        <taxon>Bacteroidales</taxon>
        <taxon>Prevotellaceae</taxon>
        <taxon>Marseilla</taxon>
    </lineage>
</organism>
<name>A0A938WUW0_9BACT</name>
<keyword evidence="3" id="KW-1185">Reference proteome</keyword>
<evidence type="ECO:0000313" key="2">
    <source>
        <dbReference type="EMBL" id="MBM6674858.1"/>
    </source>
</evidence>
<proteinExistence type="predicted"/>
<feature type="domain" description="HTH cro/C1-type" evidence="1">
    <location>
        <begin position="20"/>
        <end position="67"/>
    </location>
</feature>
<dbReference type="Pfam" id="PF13560">
    <property type="entry name" value="HTH_31"/>
    <property type="match status" value="1"/>
</dbReference>
<dbReference type="CDD" id="cd00093">
    <property type="entry name" value="HTH_XRE"/>
    <property type="match status" value="1"/>
</dbReference>
<evidence type="ECO:0000259" key="1">
    <source>
        <dbReference type="PROSITE" id="PS50943"/>
    </source>
</evidence>
<dbReference type="Gene3D" id="1.10.260.40">
    <property type="entry name" value="lambda repressor-like DNA-binding domains"/>
    <property type="match status" value="1"/>
</dbReference>
<dbReference type="PROSITE" id="PS50943">
    <property type="entry name" value="HTH_CROC1"/>
    <property type="match status" value="1"/>
</dbReference>
<dbReference type="RefSeq" id="WP_205105929.1">
    <property type="nucleotide sequence ID" value="NZ_JACJJG010000143.1"/>
</dbReference>
<dbReference type="InterPro" id="IPR001387">
    <property type="entry name" value="Cro/C1-type_HTH"/>
</dbReference>
<gene>
    <name evidence="2" type="ORF">H6A34_13395</name>
</gene>
<dbReference type="Proteomes" id="UP000706891">
    <property type="component" value="Unassembled WGS sequence"/>
</dbReference>
<comment type="caution">
    <text evidence="2">The sequence shown here is derived from an EMBL/GenBank/DDBJ whole genome shotgun (WGS) entry which is preliminary data.</text>
</comment>
<dbReference type="GO" id="GO:0003677">
    <property type="term" value="F:DNA binding"/>
    <property type="evidence" value="ECO:0007669"/>
    <property type="project" value="InterPro"/>
</dbReference>
<sequence>MGDLTGYSIPELIHLLGTRFRDYRQRANLTQKDVAEKTGLSTVTIYKFESGTANNLSLGTFLLLLKAVGWINAINDFMPELPESPYLVRDDEKKVQRIRHKKL</sequence>
<dbReference type="EMBL" id="JACJJG010000143">
    <property type="protein sequence ID" value="MBM6674858.1"/>
    <property type="molecule type" value="Genomic_DNA"/>
</dbReference>
<reference evidence="2" key="1">
    <citation type="submission" date="2020-08" db="EMBL/GenBank/DDBJ databases">
        <authorList>
            <person name="Cejkova D."/>
            <person name="Kubasova T."/>
            <person name="Jahodarova E."/>
            <person name="Rychlik I."/>
        </authorList>
    </citation>
    <scope>NUCLEOTIDE SEQUENCE</scope>
    <source>
        <strain evidence="2">An824</strain>
    </source>
</reference>
<reference evidence="2" key="2">
    <citation type="journal article" date="2021" name="Sci. Rep.">
        <title>The distribution of antibiotic resistance genes in chicken gut microbiota commensals.</title>
        <authorList>
            <person name="Juricova H."/>
            <person name="Matiasovicova J."/>
            <person name="Kubasova T."/>
            <person name="Cejkova D."/>
            <person name="Rychlik I."/>
        </authorList>
    </citation>
    <scope>NUCLEOTIDE SEQUENCE</scope>
    <source>
        <strain evidence="2">An824</strain>
    </source>
</reference>
<protein>
    <submittedName>
        <fullName evidence="2">Helix-turn-helix domain-containing protein</fullName>
    </submittedName>
</protein>
<accession>A0A938WUW0</accession>
<dbReference type="InterPro" id="IPR010982">
    <property type="entry name" value="Lambda_DNA-bd_dom_sf"/>
</dbReference>
<dbReference type="SMART" id="SM00530">
    <property type="entry name" value="HTH_XRE"/>
    <property type="match status" value="1"/>
</dbReference>
<evidence type="ECO:0000313" key="3">
    <source>
        <dbReference type="Proteomes" id="UP000706891"/>
    </source>
</evidence>
<dbReference type="SUPFAM" id="SSF47413">
    <property type="entry name" value="lambda repressor-like DNA-binding domains"/>
    <property type="match status" value="1"/>
</dbReference>
<dbReference type="AlphaFoldDB" id="A0A938WUW0"/>